<dbReference type="Gene3D" id="3.40.109.10">
    <property type="entry name" value="NADH Oxidase"/>
    <property type="match status" value="1"/>
</dbReference>
<dbReference type="CDD" id="cd02062">
    <property type="entry name" value="Nitro_FMN_reductase"/>
    <property type="match status" value="1"/>
</dbReference>
<dbReference type="eggNOG" id="COG0778">
    <property type="taxonomic scope" value="Bacteria"/>
</dbReference>
<evidence type="ECO:0000256" key="2">
    <source>
        <dbReference type="ARBA" id="ARBA00023002"/>
    </source>
</evidence>
<dbReference type="Proteomes" id="UP000014962">
    <property type="component" value="Unassembled WGS sequence"/>
</dbReference>
<dbReference type="EMBL" id="ATMR01000019">
    <property type="protein sequence ID" value="EPR74632.1"/>
    <property type="molecule type" value="Genomic_DNA"/>
</dbReference>
<evidence type="ECO:0000313" key="4">
    <source>
        <dbReference type="EMBL" id="EPR74632.1"/>
    </source>
</evidence>
<evidence type="ECO:0000259" key="3">
    <source>
        <dbReference type="Pfam" id="PF00881"/>
    </source>
</evidence>
<sequence>MKFFIKKIFKENKKSKIYQISSWVYKRYFPYVNVVTNMFYDTFFYSKHSNVFKVNTLNKIEAKIILDYHSIEKGLLFSQTKYGFAKDKIKRLNKYLKNQKVLTNSNKSQISVAYSVMCEYYELHKKNNFDISSFYAEEDYLFYKNHLNSAYNKTFSGVIEYTKNDFFDHTFSSFDKFSDSRKSVRNFTGNLIDDSTIEKAIMLSKNAPSVCNRQPSKAYYLKDKSKIDKVLELQAGLNGFTQNINQLLIITTDVNYYYSIGERYQFYIDGGVYLMNLLYSLHFYNIAACPANWAKEKDDEKRIKQILDINSSEKVICLIAIGEADENFKTTLSKRRDLDEVLTIIK</sequence>
<comment type="similarity">
    <text evidence="1">Belongs to the nitroreductase family.</text>
</comment>
<keyword evidence="5" id="KW-1185">Reference proteome</keyword>
<dbReference type="STRING" id="641526.ADIWIN_0384"/>
<proteinExistence type="inferred from homology"/>
<dbReference type="AlphaFoldDB" id="S7VYX8"/>
<dbReference type="RefSeq" id="WP_020896385.1">
    <property type="nucleotide sequence ID" value="NZ_ATMR01000019.1"/>
</dbReference>
<gene>
    <name evidence="4" type="ORF">ADIWIN_0384</name>
</gene>
<keyword evidence="2" id="KW-0560">Oxidoreductase</keyword>
<organism evidence="4 5">
    <name type="scientific">Winogradskyella psychrotolerans RS-3</name>
    <dbReference type="NCBI Taxonomy" id="641526"/>
    <lineage>
        <taxon>Bacteria</taxon>
        <taxon>Pseudomonadati</taxon>
        <taxon>Bacteroidota</taxon>
        <taxon>Flavobacteriia</taxon>
        <taxon>Flavobacteriales</taxon>
        <taxon>Flavobacteriaceae</taxon>
        <taxon>Winogradskyella</taxon>
    </lineage>
</organism>
<dbReference type="InterPro" id="IPR029479">
    <property type="entry name" value="Nitroreductase"/>
</dbReference>
<dbReference type="InterPro" id="IPR000415">
    <property type="entry name" value="Nitroreductase-like"/>
</dbReference>
<protein>
    <submittedName>
        <fullName evidence="4">Nitroreductase</fullName>
    </submittedName>
</protein>
<evidence type="ECO:0000313" key="5">
    <source>
        <dbReference type="Proteomes" id="UP000014962"/>
    </source>
</evidence>
<dbReference type="PANTHER" id="PTHR43673">
    <property type="entry name" value="NAD(P)H NITROREDUCTASE YDGI-RELATED"/>
    <property type="match status" value="1"/>
</dbReference>
<accession>S7VYX8</accession>
<dbReference type="PANTHER" id="PTHR43673:SF10">
    <property type="entry name" value="NADH DEHYDROGENASE_NAD(P)H NITROREDUCTASE XCC3605-RELATED"/>
    <property type="match status" value="1"/>
</dbReference>
<dbReference type="OrthoDB" id="9809288at2"/>
<reference evidence="4 5" key="1">
    <citation type="journal article" date="2013" name="Genome Announc.">
        <title>Draft Genome Sequence of Winogradskyella psychrotolerans RS-3T, Isolated from the Marine Transect of Kongsfjorden, Ny-Alesund, Svalbard, Arctic Ocean.</title>
        <authorList>
            <person name="Kumar Pinnaka A."/>
            <person name="Ara S."/>
            <person name="Singh A."/>
            <person name="Shivaji S."/>
        </authorList>
    </citation>
    <scope>NUCLEOTIDE SEQUENCE [LARGE SCALE GENOMIC DNA]</scope>
    <source>
        <strain evidence="4 5">RS-3</strain>
    </source>
</reference>
<dbReference type="GO" id="GO:0016491">
    <property type="term" value="F:oxidoreductase activity"/>
    <property type="evidence" value="ECO:0007669"/>
    <property type="project" value="UniProtKB-KW"/>
</dbReference>
<name>S7VYX8_9FLAO</name>
<dbReference type="SUPFAM" id="SSF55469">
    <property type="entry name" value="FMN-dependent nitroreductase-like"/>
    <property type="match status" value="1"/>
</dbReference>
<feature type="domain" description="Nitroreductase" evidence="3">
    <location>
        <begin position="180"/>
        <end position="322"/>
    </location>
</feature>
<dbReference type="PATRIC" id="fig|641526.4.peg.380"/>
<comment type="caution">
    <text evidence="4">The sequence shown here is derived from an EMBL/GenBank/DDBJ whole genome shotgun (WGS) entry which is preliminary data.</text>
</comment>
<dbReference type="Pfam" id="PF00881">
    <property type="entry name" value="Nitroreductase"/>
    <property type="match status" value="1"/>
</dbReference>
<evidence type="ECO:0000256" key="1">
    <source>
        <dbReference type="ARBA" id="ARBA00007118"/>
    </source>
</evidence>